<name>A0A9K3GQI6_9EUKA</name>
<gene>
    <name evidence="7" type="ORF">KIPB_014759</name>
</gene>
<feature type="non-terminal residue" evidence="7">
    <location>
        <position position="1"/>
    </location>
</feature>
<dbReference type="InterPro" id="IPR013057">
    <property type="entry name" value="AA_transpt_TM"/>
</dbReference>
<evidence type="ECO:0000256" key="5">
    <source>
        <dbReference type="SAM" id="Phobius"/>
    </source>
</evidence>
<keyword evidence="8" id="KW-1185">Reference proteome</keyword>
<evidence type="ECO:0000256" key="1">
    <source>
        <dbReference type="ARBA" id="ARBA00004370"/>
    </source>
</evidence>
<protein>
    <recommendedName>
        <fullName evidence="6">Amino acid transporter transmembrane domain-containing protein</fullName>
    </recommendedName>
</protein>
<evidence type="ECO:0000256" key="4">
    <source>
        <dbReference type="ARBA" id="ARBA00023136"/>
    </source>
</evidence>
<keyword evidence="2 5" id="KW-0812">Transmembrane</keyword>
<feature type="transmembrane region" description="Helical" evidence="5">
    <location>
        <begin position="50"/>
        <end position="71"/>
    </location>
</feature>
<dbReference type="EMBL" id="BDIP01007800">
    <property type="protein sequence ID" value="GIQ91483.1"/>
    <property type="molecule type" value="Genomic_DNA"/>
</dbReference>
<accession>A0A9K3GQI6</accession>
<organism evidence="7 8">
    <name type="scientific">Kipferlia bialata</name>
    <dbReference type="NCBI Taxonomy" id="797122"/>
    <lineage>
        <taxon>Eukaryota</taxon>
        <taxon>Metamonada</taxon>
        <taxon>Carpediemonas-like organisms</taxon>
        <taxon>Kipferlia</taxon>
    </lineage>
</organism>
<comment type="subcellular location">
    <subcellularLocation>
        <location evidence="1">Membrane</location>
    </subcellularLocation>
</comment>
<dbReference type="Pfam" id="PF01490">
    <property type="entry name" value="Aa_trans"/>
    <property type="match status" value="1"/>
</dbReference>
<evidence type="ECO:0000313" key="7">
    <source>
        <dbReference type="EMBL" id="GIQ91483.1"/>
    </source>
</evidence>
<keyword evidence="3 5" id="KW-1133">Transmembrane helix</keyword>
<sequence length="113" mass="11812">ITYIVVAGDYLLSFVPSLTEKSSRLLASCFTMFPLAFIPDLRKLGPVSLLALLSCVAITISMIGVGCKVIMGETPPSIPVIPGVAETMAILPWPSHGFVSGLGKGLPILSLAL</sequence>
<dbReference type="Proteomes" id="UP000265618">
    <property type="component" value="Unassembled WGS sequence"/>
</dbReference>
<proteinExistence type="predicted"/>
<dbReference type="AlphaFoldDB" id="A0A9K3GQI6"/>
<evidence type="ECO:0000259" key="6">
    <source>
        <dbReference type="Pfam" id="PF01490"/>
    </source>
</evidence>
<evidence type="ECO:0000313" key="8">
    <source>
        <dbReference type="Proteomes" id="UP000265618"/>
    </source>
</evidence>
<reference evidence="7 8" key="1">
    <citation type="journal article" date="2018" name="PLoS ONE">
        <title>The draft genome of Kipferlia bialata reveals reductive genome evolution in fornicate parasites.</title>
        <authorList>
            <person name="Tanifuji G."/>
            <person name="Takabayashi S."/>
            <person name="Kume K."/>
            <person name="Takagi M."/>
            <person name="Nakayama T."/>
            <person name="Kamikawa R."/>
            <person name="Inagaki Y."/>
            <person name="Hashimoto T."/>
        </authorList>
    </citation>
    <scope>NUCLEOTIDE SEQUENCE [LARGE SCALE GENOMIC DNA]</scope>
    <source>
        <strain evidence="7">NY0173</strain>
    </source>
</reference>
<comment type="caution">
    <text evidence="7">The sequence shown here is derived from an EMBL/GenBank/DDBJ whole genome shotgun (WGS) entry which is preliminary data.</text>
</comment>
<feature type="domain" description="Amino acid transporter transmembrane" evidence="6">
    <location>
        <begin position="1"/>
        <end position="72"/>
    </location>
</feature>
<evidence type="ECO:0000256" key="3">
    <source>
        <dbReference type="ARBA" id="ARBA00022989"/>
    </source>
</evidence>
<dbReference type="GO" id="GO:0016020">
    <property type="term" value="C:membrane"/>
    <property type="evidence" value="ECO:0007669"/>
    <property type="project" value="UniProtKB-SubCell"/>
</dbReference>
<keyword evidence="4 5" id="KW-0472">Membrane</keyword>
<evidence type="ECO:0000256" key="2">
    <source>
        <dbReference type="ARBA" id="ARBA00022692"/>
    </source>
</evidence>
<feature type="non-terminal residue" evidence="7">
    <location>
        <position position="113"/>
    </location>
</feature>